<evidence type="ECO:0000256" key="1">
    <source>
        <dbReference type="SAM" id="SignalP"/>
    </source>
</evidence>
<protein>
    <recommendedName>
        <fullName evidence="3">Sulfotransferase</fullName>
    </recommendedName>
</protein>
<keyword evidence="1" id="KW-0732">Signal</keyword>
<feature type="chain" id="PRO_5031002094" description="Sulfotransferase" evidence="1">
    <location>
        <begin position="24"/>
        <end position="268"/>
    </location>
</feature>
<evidence type="ECO:0008006" key="3">
    <source>
        <dbReference type="Google" id="ProtNLM"/>
    </source>
</evidence>
<accession>A0A7S1VC98</accession>
<gene>
    <name evidence="2" type="ORF">SSP0437_LOCUS4240</name>
</gene>
<organism evidence="2">
    <name type="scientific">Sexangularia sp. CB-2014</name>
    <dbReference type="NCBI Taxonomy" id="1486929"/>
    <lineage>
        <taxon>Eukaryota</taxon>
        <taxon>Amoebozoa</taxon>
        <taxon>Tubulinea</taxon>
        <taxon>Elardia</taxon>
        <taxon>Arcellinida</taxon>
        <taxon>Arcellinida incertae sedis</taxon>
        <taxon>Sexangularia</taxon>
    </lineage>
</organism>
<feature type="signal peptide" evidence="1">
    <location>
        <begin position="1"/>
        <end position="23"/>
    </location>
</feature>
<dbReference type="AlphaFoldDB" id="A0A7S1VC98"/>
<evidence type="ECO:0000313" key="2">
    <source>
        <dbReference type="EMBL" id="CAD9293227.1"/>
    </source>
</evidence>
<dbReference type="EMBL" id="HBGL01005532">
    <property type="protein sequence ID" value="CAD9293227.1"/>
    <property type="molecule type" value="Transcribed_RNA"/>
</dbReference>
<name>A0A7S1VC98_9EUKA</name>
<dbReference type="InterPro" id="IPR027417">
    <property type="entry name" value="P-loop_NTPase"/>
</dbReference>
<reference evidence="2" key="1">
    <citation type="submission" date="2021-01" db="EMBL/GenBank/DDBJ databases">
        <authorList>
            <person name="Corre E."/>
            <person name="Pelletier E."/>
            <person name="Niang G."/>
            <person name="Scheremetjew M."/>
            <person name="Finn R."/>
            <person name="Kale V."/>
            <person name="Holt S."/>
            <person name="Cochrane G."/>
            <person name="Meng A."/>
            <person name="Brown T."/>
            <person name="Cohen L."/>
        </authorList>
    </citation>
    <scope>NUCLEOTIDE SEQUENCE</scope>
    <source>
        <strain evidence="2">ATCC 50979</strain>
    </source>
</reference>
<dbReference type="Gene3D" id="3.40.50.300">
    <property type="entry name" value="P-loop containing nucleotide triphosphate hydrolases"/>
    <property type="match status" value="1"/>
</dbReference>
<proteinExistence type="predicted"/>
<sequence length="268" mass="30024">MHKCGTSAVALWRTALTACRVQGYSCGTNKGGGPNPSSVLTVQEVDGLDCAEQTCQGTLKACKSCGDGFKSEQSWGAYLNGQNVVTMIRDPTERAVSHLYYEYVIDKKFHALSPEDQVSVVKKRFRSDAYRRNDNFQTFRLAGLSPRTILTNLTSERATEILEKAWTNLVNGTVYFGITDDWSRSVCVFWRTFVTVQAKGVDFNSRVGLGQVNDDGPHSYVEKFDVPFLLEIQEANQLDMILYERAFAHFRRRAKRVGCDKAEAISTT</sequence>